<name>W9Z0E6_9EURO</name>
<gene>
    <name evidence="2" type="ORF">A1O1_00154</name>
</gene>
<feature type="compositionally biased region" description="Basic and acidic residues" evidence="1">
    <location>
        <begin position="1"/>
        <end position="20"/>
    </location>
</feature>
<feature type="compositionally biased region" description="Basic and acidic residues" evidence="1">
    <location>
        <begin position="148"/>
        <end position="175"/>
    </location>
</feature>
<dbReference type="OrthoDB" id="4207369at2759"/>
<feature type="region of interest" description="Disordered" evidence="1">
    <location>
        <begin position="348"/>
        <end position="367"/>
    </location>
</feature>
<keyword evidence="3" id="KW-1185">Reference proteome</keyword>
<feature type="compositionally biased region" description="Polar residues" evidence="1">
    <location>
        <begin position="194"/>
        <end position="205"/>
    </location>
</feature>
<feature type="region of interest" description="Disordered" evidence="1">
    <location>
        <begin position="74"/>
        <end position="267"/>
    </location>
</feature>
<dbReference type="eggNOG" id="ENOG502SEVN">
    <property type="taxonomic scope" value="Eukaryota"/>
</dbReference>
<feature type="compositionally biased region" description="Basic and acidic residues" evidence="1">
    <location>
        <begin position="594"/>
        <end position="607"/>
    </location>
</feature>
<dbReference type="GeneID" id="19155064"/>
<feature type="compositionally biased region" description="Basic and acidic residues" evidence="1">
    <location>
        <begin position="526"/>
        <end position="536"/>
    </location>
</feature>
<accession>W9Z0E6</accession>
<comment type="caution">
    <text evidence="2">The sequence shown here is derived from an EMBL/GenBank/DDBJ whole genome shotgun (WGS) entry which is preliminary data.</text>
</comment>
<proteinExistence type="predicted"/>
<organism evidence="2 3">
    <name type="scientific">Capronia coronata CBS 617.96</name>
    <dbReference type="NCBI Taxonomy" id="1182541"/>
    <lineage>
        <taxon>Eukaryota</taxon>
        <taxon>Fungi</taxon>
        <taxon>Dikarya</taxon>
        <taxon>Ascomycota</taxon>
        <taxon>Pezizomycotina</taxon>
        <taxon>Eurotiomycetes</taxon>
        <taxon>Chaetothyriomycetidae</taxon>
        <taxon>Chaetothyriales</taxon>
        <taxon>Herpotrichiellaceae</taxon>
        <taxon>Capronia</taxon>
    </lineage>
</organism>
<feature type="compositionally biased region" description="Polar residues" evidence="1">
    <location>
        <begin position="26"/>
        <end position="40"/>
    </location>
</feature>
<dbReference type="EMBL" id="AMWN01000001">
    <property type="protein sequence ID" value="EXJ95036.1"/>
    <property type="molecule type" value="Genomic_DNA"/>
</dbReference>
<sequence>MNEKQAFVDEDTSHASEGEVMRPLLSPSTRHYTFTPQRTQAPPRAWERRPATPYVPRTEAQKIWKRVPLGAIDLSDGHSWRKVPQPADRRSVKRLRVAQTNGEDKENEDYVTSKWDEDGMVANSPKRKLFGYDGATQGETTSDESDEPSTRISRDSNGRSDKDDNVINEQTERDPAIATSVEDVDVSISIPAVQISNGDNGTSSQEARDPLVPEPVSSECVDSVNSSASSLPEATPSDHNLSTFKSNAQPCSPQAETEPQRLSHEGSDVPRLGEVVNFPIDHDDFPFLQNFLSQRQARKAAKMETAQEDAQQPVGPEEVADQITQEPATAPPQGMEQPVNGAMGDMNTTLSGHVNSDPTTGHDQSVALEPDQGVDANISSPCRRSSRLNTKLAGPKRPVATLPSNISLKRLNGNEFIATQREGQSLAIVTRSNTKRNKGPAVSVKVKLIQLRAEAEARGLNATAATPIGNYGADGTKKAATRVKWDGILARFEDGSVVENMPDVEAPCEAAKETGCDSGDVAAEDQPPHEPRKAEDEAQAQEKPARKVRKLRKLNAGTVNGTPAPKRTTSIPVPARASSAEKPSDVSINGKGPRTSEAKAVGCERRAQSRPQRRLGTCA</sequence>
<feature type="compositionally biased region" description="Polar residues" evidence="1">
    <location>
        <begin position="348"/>
        <end position="363"/>
    </location>
</feature>
<feature type="region of interest" description="Disordered" evidence="1">
    <location>
        <begin position="1"/>
        <end position="53"/>
    </location>
</feature>
<protein>
    <submittedName>
        <fullName evidence="2">Uncharacterized protein</fullName>
    </submittedName>
</protein>
<dbReference type="AlphaFoldDB" id="W9Z0E6"/>
<dbReference type="HOGENOM" id="CLU_031487_0_0_1"/>
<evidence type="ECO:0000256" key="1">
    <source>
        <dbReference type="SAM" id="MobiDB-lite"/>
    </source>
</evidence>
<feature type="region of interest" description="Disordered" evidence="1">
    <location>
        <begin position="510"/>
        <end position="619"/>
    </location>
</feature>
<dbReference type="RefSeq" id="XP_007719265.1">
    <property type="nucleotide sequence ID" value="XM_007721075.1"/>
</dbReference>
<evidence type="ECO:0000313" key="3">
    <source>
        <dbReference type="Proteomes" id="UP000019484"/>
    </source>
</evidence>
<feature type="compositionally biased region" description="Polar residues" evidence="1">
    <location>
        <begin position="557"/>
        <end position="571"/>
    </location>
</feature>
<dbReference type="Proteomes" id="UP000019484">
    <property type="component" value="Unassembled WGS sequence"/>
</dbReference>
<reference evidence="2 3" key="1">
    <citation type="submission" date="2013-03" db="EMBL/GenBank/DDBJ databases">
        <title>The Genome Sequence of Capronia coronata CBS 617.96.</title>
        <authorList>
            <consortium name="The Broad Institute Genomics Platform"/>
            <person name="Cuomo C."/>
            <person name="de Hoog S."/>
            <person name="Gorbushina A."/>
            <person name="Walker B."/>
            <person name="Young S.K."/>
            <person name="Zeng Q."/>
            <person name="Gargeya S."/>
            <person name="Fitzgerald M."/>
            <person name="Haas B."/>
            <person name="Abouelleil A."/>
            <person name="Allen A.W."/>
            <person name="Alvarado L."/>
            <person name="Arachchi H.M."/>
            <person name="Berlin A.M."/>
            <person name="Chapman S.B."/>
            <person name="Gainer-Dewar J."/>
            <person name="Goldberg J."/>
            <person name="Griggs A."/>
            <person name="Gujja S."/>
            <person name="Hansen M."/>
            <person name="Howarth C."/>
            <person name="Imamovic A."/>
            <person name="Ireland A."/>
            <person name="Larimer J."/>
            <person name="McCowan C."/>
            <person name="Murphy C."/>
            <person name="Pearson M."/>
            <person name="Poon T.W."/>
            <person name="Priest M."/>
            <person name="Roberts A."/>
            <person name="Saif S."/>
            <person name="Shea T."/>
            <person name="Sisk P."/>
            <person name="Sykes S."/>
            <person name="Wortman J."/>
            <person name="Nusbaum C."/>
            <person name="Birren B."/>
        </authorList>
    </citation>
    <scope>NUCLEOTIDE SEQUENCE [LARGE SCALE GENOMIC DNA]</scope>
    <source>
        <strain evidence="2 3">CBS 617.96</strain>
    </source>
</reference>
<feature type="compositionally biased region" description="Basic and acidic residues" evidence="1">
    <location>
        <begin position="258"/>
        <end position="267"/>
    </location>
</feature>
<dbReference type="STRING" id="1182541.W9Z0E6"/>
<evidence type="ECO:0000313" key="2">
    <source>
        <dbReference type="EMBL" id="EXJ95036.1"/>
    </source>
</evidence>
<feature type="compositionally biased region" description="Polar residues" evidence="1">
    <location>
        <begin position="223"/>
        <end position="257"/>
    </location>
</feature>